<dbReference type="SUPFAM" id="SSF56112">
    <property type="entry name" value="Protein kinase-like (PK-like)"/>
    <property type="match status" value="1"/>
</dbReference>
<accession>A0A4Y2FM67</accession>
<evidence type="ECO:0000313" key="8">
    <source>
        <dbReference type="Proteomes" id="UP000499080"/>
    </source>
</evidence>
<sequence length="178" mass="20494">MSTQLERSTVFFHFRYRPPEILLGSTDYSTSIDLWGVGCIFFEMVTNMPLFPGSTVEVQLDLIFCQMGLPSEDTWPGINDYEDFKSNFLSRSSERYSSSEQRRYHDLPQKLCRLDADGQDLFFKLLTYDPRKRIGALEAMKHPYFKSLGHEVHKLCDTASIFSVPGILFTPDPGKKNT</sequence>
<proteinExistence type="predicted"/>
<keyword evidence="5" id="KW-0067">ATP-binding</keyword>
<protein>
    <submittedName>
        <fullName evidence="7">Cyclin-dependent kinase 17</fullName>
    </submittedName>
</protein>
<organism evidence="7 8">
    <name type="scientific">Araneus ventricosus</name>
    <name type="common">Orbweaver spider</name>
    <name type="synonym">Epeira ventricosa</name>
    <dbReference type="NCBI Taxonomy" id="182803"/>
    <lineage>
        <taxon>Eukaryota</taxon>
        <taxon>Metazoa</taxon>
        <taxon>Ecdysozoa</taxon>
        <taxon>Arthropoda</taxon>
        <taxon>Chelicerata</taxon>
        <taxon>Arachnida</taxon>
        <taxon>Araneae</taxon>
        <taxon>Araneomorphae</taxon>
        <taxon>Entelegynae</taxon>
        <taxon>Araneoidea</taxon>
        <taxon>Araneidae</taxon>
        <taxon>Araneus</taxon>
    </lineage>
</organism>
<dbReference type="OrthoDB" id="1732493at2759"/>
<dbReference type="InterPro" id="IPR050108">
    <property type="entry name" value="CDK"/>
</dbReference>
<keyword evidence="3" id="KW-0547">Nucleotide-binding</keyword>
<name>A0A4Y2FM67_ARAVE</name>
<feature type="domain" description="Protein kinase" evidence="6">
    <location>
        <begin position="1"/>
        <end position="145"/>
    </location>
</feature>
<evidence type="ECO:0000259" key="6">
    <source>
        <dbReference type="PROSITE" id="PS50011"/>
    </source>
</evidence>
<evidence type="ECO:0000256" key="3">
    <source>
        <dbReference type="ARBA" id="ARBA00022741"/>
    </source>
</evidence>
<evidence type="ECO:0000313" key="7">
    <source>
        <dbReference type="EMBL" id="GBM41656.1"/>
    </source>
</evidence>
<dbReference type="Pfam" id="PF00069">
    <property type="entry name" value="Pkinase"/>
    <property type="match status" value="1"/>
</dbReference>
<dbReference type="InterPro" id="IPR011009">
    <property type="entry name" value="Kinase-like_dom_sf"/>
</dbReference>
<dbReference type="GO" id="GO:0004693">
    <property type="term" value="F:cyclin-dependent protein serine/threonine kinase activity"/>
    <property type="evidence" value="ECO:0007669"/>
    <property type="project" value="TreeGrafter"/>
</dbReference>
<reference evidence="7 8" key="1">
    <citation type="journal article" date="2019" name="Sci. Rep.">
        <title>Orb-weaving spider Araneus ventricosus genome elucidates the spidroin gene catalogue.</title>
        <authorList>
            <person name="Kono N."/>
            <person name="Nakamura H."/>
            <person name="Ohtoshi R."/>
            <person name="Moran D.A.P."/>
            <person name="Shinohara A."/>
            <person name="Yoshida Y."/>
            <person name="Fujiwara M."/>
            <person name="Mori M."/>
            <person name="Tomita M."/>
            <person name="Arakawa K."/>
        </authorList>
    </citation>
    <scope>NUCLEOTIDE SEQUENCE [LARGE SCALE GENOMIC DNA]</scope>
</reference>
<dbReference type="EMBL" id="BGPR01000970">
    <property type="protein sequence ID" value="GBM41656.1"/>
    <property type="molecule type" value="Genomic_DNA"/>
</dbReference>
<gene>
    <name evidence="7" type="primary">CDK17</name>
    <name evidence="7" type="ORF">AVEN_46929_1</name>
</gene>
<evidence type="ECO:0000256" key="2">
    <source>
        <dbReference type="ARBA" id="ARBA00022679"/>
    </source>
</evidence>
<keyword evidence="1" id="KW-0723">Serine/threonine-protein kinase</keyword>
<dbReference type="GO" id="GO:0005524">
    <property type="term" value="F:ATP binding"/>
    <property type="evidence" value="ECO:0007669"/>
    <property type="project" value="UniProtKB-KW"/>
</dbReference>
<dbReference type="AlphaFoldDB" id="A0A4Y2FM67"/>
<evidence type="ECO:0000256" key="1">
    <source>
        <dbReference type="ARBA" id="ARBA00022527"/>
    </source>
</evidence>
<dbReference type="InterPro" id="IPR000719">
    <property type="entry name" value="Prot_kinase_dom"/>
</dbReference>
<keyword evidence="8" id="KW-1185">Reference proteome</keyword>
<dbReference type="PANTHER" id="PTHR24056:SF246">
    <property type="entry name" value="ECDYSONE-INDUCED PROTEIN 63E, ISOFORM N"/>
    <property type="match status" value="1"/>
</dbReference>
<comment type="caution">
    <text evidence="7">The sequence shown here is derived from an EMBL/GenBank/DDBJ whole genome shotgun (WGS) entry which is preliminary data.</text>
</comment>
<dbReference type="Proteomes" id="UP000499080">
    <property type="component" value="Unassembled WGS sequence"/>
</dbReference>
<dbReference type="PROSITE" id="PS50011">
    <property type="entry name" value="PROTEIN_KINASE_DOM"/>
    <property type="match status" value="1"/>
</dbReference>
<dbReference type="SMART" id="SM00220">
    <property type="entry name" value="S_TKc"/>
    <property type="match status" value="1"/>
</dbReference>
<keyword evidence="4 7" id="KW-0418">Kinase</keyword>
<dbReference type="Gene3D" id="1.10.510.10">
    <property type="entry name" value="Transferase(Phosphotransferase) domain 1"/>
    <property type="match status" value="1"/>
</dbReference>
<keyword evidence="2" id="KW-0808">Transferase</keyword>
<dbReference type="PANTHER" id="PTHR24056">
    <property type="entry name" value="CELL DIVISION PROTEIN KINASE"/>
    <property type="match status" value="1"/>
</dbReference>
<dbReference type="GO" id="GO:0005737">
    <property type="term" value="C:cytoplasm"/>
    <property type="evidence" value="ECO:0007669"/>
    <property type="project" value="TreeGrafter"/>
</dbReference>
<dbReference type="GO" id="GO:0005634">
    <property type="term" value="C:nucleus"/>
    <property type="evidence" value="ECO:0007669"/>
    <property type="project" value="TreeGrafter"/>
</dbReference>
<evidence type="ECO:0000256" key="5">
    <source>
        <dbReference type="ARBA" id="ARBA00022840"/>
    </source>
</evidence>
<evidence type="ECO:0000256" key="4">
    <source>
        <dbReference type="ARBA" id="ARBA00022777"/>
    </source>
</evidence>